<keyword evidence="3" id="KW-1185">Reference proteome</keyword>
<evidence type="ECO:0000256" key="1">
    <source>
        <dbReference type="SAM" id="MobiDB-lite"/>
    </source>
</evidence>
<organism evidence="2 3">
    <name type="scientific">Coccomyxa subellipsoidea</name>
    <dbReference type="NCBI Taxonomy" id="248742"/>
    <lineage>
        <taxon>Eukaryota</taxon>
        <taxon>Viridiplantae</taxon>
        <taxon>Chlorophyta</taxon>
        <taxon>core chlorophytes</taxon>
        <taxon>Trebouxiophyceae</taxon>
        <taxon>Trebouxiophyceae incertae sedis</taxon>
        <taxon>Coccomyxaceae</taxon>
        <taxon>Coccomyxa</taxon>
    </lineage>
</organism>
<evidence type="ECO:0000313" key="2">
    <source>
        <dbReference type="EMBL" id="KAK9917676.1"/>
    </source>
</evidence>
<sequence length="432" mass="42844">MELGLHVLPIHRAEQRDMLAAVLVEAAYMGHASPTVGSEAPGSSRKRPAEASPEASGSPFKRQQMERGMAAQLAVSSAAPAGNVASLMTNLEQEVSQDLAQWSETRNAGILDSISAKIEGANAALQSRAAAAEPAQSPGQAASEQQAQAAALAKIEAINSRLAQAGVAPHVVPAVAPSVSDALAVKFAAANASFMQAMPASAAASSSAASSLPAPGASAAAAAAGAGPDAAKLAALDAKLAQFQQITPSSGTAASAPARSDNFALLDAKLARYGSAPAGPSQLPTNGLYQPSLPQKMGFAPGMAAAGFPTNSTGVLSGVGFLGAGRPTLTSVAGGWQAGILGGQAPGAQLGWQQPGIGGLQAHTPGVNAPMTSMPRGPLHNGVGILGAAPSGFRGAPGAVAGSRPMSGPDVKARLQQEALARLQQVNKGWRS</sequence>
<protein>
    <submittedName>
        <fullName evidence="2">Uncharacterized protein</fullName>
    </submittedName>
</protein>
<dbReference type="Proteomes" id="UP001491310">
    <property type="component" value="Unassembled WGS sequence"/>
</dbReference>
<name>A0ABR2Z1S9_9CHLO</name>
<comment type="caution">
    <text evidence="2">The sequence shown here is derived from an EMBL/GenBank/DDBJ whole genome shotgun (WGS) entry which is preliminary data.</text>
</comment>
<dbReference type="EMBL" id="JALJOT010000002">
    <property type="protein sequence ID" value="KAK9917676.1"/>
    <property type="molecule type" value="Genomic_DNA"/>
</dbReference>
<accession>A0ABR2Z1S9</accession>
<proteinExistence type="predicted"/>
<feature type="region of interest" description="Disordered" evidence="1">
    <location>
        <begin position="33"/>
        <end position="69"/>
    </location>
</feature>
<evidence type="ECO:0000313" key="3">
    <source>
        <dbReference type="Proteomes" id="UP001491310"/>
    </source>
</evidence>
<gene>
    <name evidence="2" type="ORF">WJX75_007056</name>
</gene>
<reference evidence="2 3" key="1">
    <citation type="journal article" date="2024" name="Nat. Commun.">
        <title>Phylogenomics reveals the evolutionary origins of lichenization in chlorophyte algae.</title>
        <authorList>
            <person name="Puginier C."/>
            <person name="Libourel C."/>
            <person name="Otte J."/>
            <person name="Skaloud P."/>
            <person name="Haon M."/>
            <person name="Grisel S."/>
            <person name="Petersen M."/>
            <person name="Berrin J.G."/>
            <person name="Delaux P.M."/>
            <person name="Dal Grande F."/>
            <person name="Keller J."/>
        </authorList>
    </citation>
    <scope>NUCLEOTIDE SEQUENCE [LARGE SCALE GENOMIC DNA]</scope>
    <source>
        <strain evidence="2 3">SAG 216-7</strain>
    </source>
</reference>